<dbReference type="Proteomes" id="UP000799772">
    <property type="component" value="Unassembled WGS sequence"/>
</dbReference>
<feature type="short sequence motif" description="GXGXXG" evidence="2">
    <location>
        <begin position="23"/>
        <end position="28"/>
    </location>
</feature>
<feature type="compositionally biased region" description="Polar residues" evidence="3">
    <location>
        <begin position="515"/>
        <end position="530"/>
    </location>
</feature>
<dbReference type="CDD" id="cd07216">
    <property type="entry name" value="Pat17_PNPLA8_PNPLA9_like3"/>
    <property type="match status" value="1"/>
</dbReference>
<dbReference type="PANTHER" id="PTHR24185:SF4">
    <property type="entry name" value="SERINE HYDROLASE, PUTATIVE (AFU_ORTHOLOGUE AFUA_2G07870)-RELATED"/>
    <property type="match status" value="1"/>
</dbReference>
<organism evidence="5 6">
    <name type="scientific">Rhizodiscina lignyota</name>
    <dbReference type="NCBI Taxonomy" id="1504668"/>
    <lineage>
        <taxon>Eukaryota</taxon>
        <taxon>Fungi</taxon>
        <taxon>Dikarya</taxon>
        <taxon>Ascomycota</taxon>
        <taxon>Pezizomycotina</taxon>
        <taxon>Dothideomycetes</taxon>
        <taxon>Pleosporomycetidae</taxon>
        <taxon>Aulographales</taxon>
        <taxon>Rhizodiscinaceae</taxon>
        <taxon>Rhizodiscina</taxon>
    </lineage>
</organism>
<gene>
    <name evidence="5" type="ORF">NA57DRAFT_64316</name>
</gene>
<dbReference type="Pfam" id="PF01734">
    <property type="entry name" value="Patatin"/>
    <property type="match status" value="1"/>
</dbReference>
<dbReference type="EMBL" id="ML978123">
    <property type="protein sequence ID" value="KAF2101561.1"/>
    <property type="molecule type" value="Genomic_DNA"/>
</dbReference>
<name>A0A9P4M8C9_9PEZI</name>
<dbReference type="GO" id="GO:0019369">
    <property type="term" value="P:arachidonate metabolic process"/>
    <property type="evidence" value="ECO:0007669"/>
    <property type="project" value="TreeGrafter"/>
</dbReference>
<evidence type="ECO:0000256" key="2">
    <source>
        <dbReference type="PROSITE-ProRule" id="PRU01161"/>
    </source>
</evidence>
<comment type="caution">
    <text evidence="2">Lacks conserved residue(s) required for the propagation of feature annotation.</text>
</comment>
<evidence type="ECO:0000313" key="6">
    <source>
        <dbReference type="Proteomes" id="UP000799772"/>
    </source>
</evidence>
<keyword evidence="1" id="KW-0443">Lipid metabolism</keyword>
<dbReference type="OrthoDB" id="630895at2759"/>
<dbReference type="GO" id="GO:0016020">
    <property type="term" value="C:membrane"/>
    <property type="evidence" value="ECO:0007669"/>
    <property type="project" value="TreeGrafter"/>
</dbReference>
<proteinExistence type="predicted"/>
<dbReference type="SUPFAM" id="SSF52151">
    <property type="entry name" value="FabD/lysophospholipase-like"/>
    <property type="match status" value="1"/>
</dbReference>
<dbReference type="PANTHER" id="PTHR24185">
    <property type="entry name" value="CALCIUM-INDEPENDENT PHOSPHOLIPASE A2-GAMMA"/>
    <property type="match status" value="1"/>
</dbReference>
<dbReference type="AlphaFoldDB" id="A0A9P4M8C9"/>
<reference evidence="5" key="1">
    <citation type="journal article" date="2020" name="Stud. Mycol.">
        <title>101 Dothideomycetes genomes: a test case for predicting lifestyles and emergence of pathogens.</title>
        <authorList>
            <person name="Haridas S."/>
            <person name="Albert R."/>
            <person name="Binder M."/>
            <person name="Bloem J."/>
            <person name="Labutti K."/>
            <person name="Salamov A."/>
            <person name="Andreopoulos B."/>
            <person name="Baker S."/>
            <person name="Barry K."/>
            <person name="Bills G."/>
            <person name="Bluhm B."/>
            <person name="Cannon C."/>
            <person name="Castanera R."/>
            <person name="Culley D."/>
            <person name="Daum C."/>
            <person name="Ezra D."/>
            <person name="Gonzalez J."/>
            <person name="Henrissat B."/>
            <person name="Kuo A."/>
            <person name="Liang C."/>
            <person name="Lipzen A."/>
            <person name="Lutzoni F."/>
            <person name="Magnuson J."/>
            <person name="Mondo S."/>
            <person name="Nolan M."/>
            <person name="Ohm R."/>
            <person name="Pangilinan J."/>
            <person name="Park H.-J."/>
            <person name="Ramirez L."/>
            <person name="Alfaro M."/>
            <person name="Sun H."/>
            <person name="Tritt A."/>
            <person name="Yoshinaga Y."/>
            <person name="Zwiers L.-H."/>
            <person name="Turgeon B."/>
            <person name="Goodwin S."/>
            <person name="Spatafora J."/>
            <person name="Crous P."/>
            <person name="Grigoriev I."/>
        </authorList>
    </citation>
    <scope>NUCLEOTIDE SEQUENCE</scope>
    <source>
        <strain evidence="5">CBS 133067</strain>
    </source>
</reference>
<keyword evidence="6" id="KW-1185">Reference proteome</keyword>
<sequence length="596" mass="65713">MDSSVKRRDTTKGPPLRILSLDGGGVRGYSMLILLQELMHRTFVETEGRAPRRNEIPKPCDHFDLIAGTGTGGLIAIMLGRLRLDLETCKSVYVRMTKRVFETDKTIAGIPYRSTLFKASKLEEVIRECVREHTIYENEGNDSTDAPAGALESPISPIRPTSGVYGGVQRSPSNASRYSLIGATPVAPYRGSLAASRWGDPNALLYDTRENRTKTAVTAVYKGTPKTGGSVLLRSYDSRKEVLIEPECTIWQAGRATAATGLAFKHIQIGQSVFLDEGAGKYNPSPQILDEAVQNEWPGREVGVFVSIGTGKRPSSSSEPEHLWWEGFLGGGLDSFAEARRRLIAKIEGCETTHQYMLREHLSSRHVNPENYYRLNVEVGVGEFGMNEWGRLSEISTNTRRYLEKDDVQTTNFSAAAKLAKIHFAKQRWERALRGEAEPPNPWDLKAQPAPPPPSNPLAVELPAEDVVGPLPSHRPQSQMLSPQYHRRPSEDEKYIITSDEYPTYDAPPRPSTDYAPSNYSHSPNNSINSPARIYGDGMQRTSPPPLPPKTPLNHSPGRSGLSSNLSRPPGGVVLPYPDTDGPPPTVNMARKPNLS</sequence>
<protein>
    <submittedName>
        <fullName evidence="5">FabD/lysophospholipase-like protein</fullName>
    </submittedName>
</protein>
<evidence type="ECO:0000259" key="4">
    <source>
        <dbReference type="PROSITE" id="PS51635"/>
    </source>
</evidence>
<feature type="domain" description="PNPLA" evidence="4">
    <location>
        <begin position="19"/>
        <end position="195"/>
    </location>
</feature>
<feature type="region of interest" description="Disordered" evidence="3">
    <location>
        <begin position="436"/>
        <end position="596"/>
    </location>
</feature>
<dbReference type="GO" id="GO:0046486">
    <property type="term" value="P:glycerolipid metabolic process"/>
    <property type="evidence" value="ECO:0007669"/>
    <property type="project" value="UniProtKB-ARBA"/>
</dbReference>
<dbReference type="Gene3D" id="3.40.1090.10">
    <property type="entry name" value="Cytosolic phospholipase A2 catalytic domain"/>
    <property type="match status" value="1"/>
</dbReference>
<dbReference type="GO" id="GO:0047499">
    <property type="term" value="F:calcium-independent phospholipase A2 activity"/>
    <property type="evidence" value="ECO:0007669"/>
    <property type="project" value="TreeGrafter"/>
</dbReference>
<evidence type="ECO:0000256" key="3">
    <source>
        <dbReference type="SAM" id="MobiDB-lite"/>
    </source>
</evidence>
<dbReference type="InterPro" id="IPR016035">
    <property type="entry name" value="Acyl_Trfase/lysoPLipase"/>
</dbReference>
<accession>A0A9P4M8C9</accession>
<comment type="caution">
    <text evidence="5">The sequence shown here is derived from an EMBL/GenBank/DDBJ whole genome shotgun (WGS) entry which is preliminary data.</text>
</comment>
<evidence type="ECO:0000256" key="1">
    <source>
        <dbReference type="ARBA" id="ARBA00023098"/>
    </source>
</evidence>
<evidence type="ECO:0000313" key="5">
    <source>
        <dbReference type="EMBL" id="KAF2101561.1"/>
    </source>
</evidence>
<dbReference type="InterPro" id="IPR002641">
    <property type="entry name" value="PNPLA_dom"/>
</dbReference>
<dbReference type="PROSITE" id="PS51635">
    <property type="entry name" value="PNPLA"/>
    <property type="match status" value="1"/>
</dbReference>